<organism evidence="1 2">
    <name type="scientific">Arctium lappa</name>
    <name type="common">Greater burdock</name>
    <name type="synonym">Lappa major</name>
    <dbReference type="NCBI Taxonomy" id="4217"/>
    <lineage>
        <taxon>Eukaryota</taxon>
        <taxon>Viridiplantae</taxon>
        <taxon>Streptophyta</taxon>
        <taxon>Embryophyta</taxon>
        <taxon>Tracheophyta</taxon>
        <taxon>Spermatophyta</taxon>
        <taxon>Magnoliopsida</taxon>
        <taxon>eudicotyledons</taxon>
        <taxon>Gunneridae</taxon>
        <taxon>Pentapetalae</taxon>
        <taxon>asterids</taxon>
        <taxon>campanulids</taxon>
        <taxon>Asterales</taxon>
        <taxon>Asteraceae</taxon>
        <taxon>Carduoideae</taxon>
        <taxon>Cardueae</taxon>
        <taxon>Arctiinae</taxon>
        <taxon>Arctium</taxon>
    </lineage>
</organism>
<protein>
    <submittedName>
        <fullName evidence="1">Uncharacterized protein</fullName>
    </submittedName>
</protein>
<accession>A0ACB8XN43</accession>
<evidence type="ECO:0000313" key="2">
    <source>
        <dbReference type="Proteomes" id="UP001055879"/>
    </source>
</evidence>
<reference evidence="1 2" key="2">
    <citation type="journal article" date="2022" name="Mol. Ecol. Resour.">
        <title>The genomes of chicory, endive, great burdock and yacon provide insights into Asteraceae paleo-polyploidization history and plant inulin production.</title>
        <authorList>
            <person name="Fan W."/>
            <person name="Wang S."/>
            <person name="Wang H."/>
            <person name="Wang A."/>
            <person name="Jiang F."/>
            <person name="Liu H."/>
            <person name="Zhao H."/>
            <person name="Xu D."/>
            <person name="Zhang Y."/>
        </authorList>
    </citation>
    <scope>NUCLEOTIDE SEQUENCE [LARGE SCALE GENOMIC DNA]</scope>
    <source>
        <strain evidence="2">cv. Niubang</strain>
    </source>
</reference>
<name>A0ACB8XN43_ARCLA</name>
<evidence type="ECO:0000313" key="1">
    <source>
        <dbReference type="EMBL" id="KAI3669856.1"/>
    </source>
</evidence>
<sequence>MSMSTRCRACLYKKRKACPVGCVFAPVFPGFEHVQRFGIISDVFHEKKLERWILTTDPRDLPMLLDSLEYEARARLENPITGSSGQVRRLTEENQKLRQDMERLTAEIVTLREITAKQRQEQHHEQVWSV</sequence>
<proteinExistence type="predicted"/>
<dbReference type="EMBL" id="CM042062">
    <property type="protein sequence ID" value="KAI3669856.1"/>
    <property type="molecule type" value="Genomic_DNA"/>
</dbReference>
<dbReference type="Proteomes" id="UP001055879">
    <property type="component" value="Linkage Group LG16"/>
</dbReference>
<reference evidence="2" key="1">
    <citation type="journal article" date="2022" name="Mol. Ecol. Resour.">
        <title>The genomes of chicory, endive, great burdock and yacon provide insights into Asteraceae palaeo-polyploidization history and plant inulin production.</title>
        <authorList>
            <person name="Fan W."/>
            <person name="Wang S."/>
            <person name="Wang H."/>
            <person name="Wang A."/>
            <person name="Jiang F."/>
            <person name="Liu H."/>
            <person name="Zhao H."/>
            <person name="Xu D."/>
            <person name="Zhang Y."/>
        </authorList>
    </citation>
    <scope>NUCLEOTIDE SEQUENCE [LARGE SCALE GENOMIC DNA]</scope>
    <source>
        <strain evidence="2">cv. Niubang</strain>
    </source>
</reference>
<gene>
    <name evidence="1" type="ORF">L6452_41300</name>
</gene>
<keyword evidence="2" id="KW-1185">Reference proteome</keyword>
<comment type="caution">
    <text evidence="1">The sequence shown here is derived from an EMBL/GenBank/DDBJ whole genome shotgun (WGS) entry which is preliminary data.</text>
</comment>